<dbReference type="Proteomes" id="UP000247284">
    <property type="component" value="Segment"/>
</dbReference>
<sequence length="122" mass="13504">MTSIVARAAREFLNDEAKREKRPRFTEGDRNSLHWYVNTLEDVTGDSAFVHAQRGRAAVDLIGYGGEEDEEPAVNVIADILQHVKAIGLDPMTVLAHARAEFFRDEKLGPIGVPSEDSEVLS</sequence>
<protein>
    <submittedName>
        <fullName evidence="1">Uncharacterized protein</fullName>
    </submittedName>
</protein>
<proteinExistence type="predicted"/>
<evidence type="ECO:0000313" key="1">
    <source>
        <dbReference type="EMBL" id="AWN07795.1"/>
    </source>
</evidence>
<evidence type="ECO:0000313" key="2">
    <source>
        <dbReference type="Proteomes" id="UP000247284"/>
    </source>
</evidence>
<dbReference type="RefSeq" id="YP_009802063.1">
    <property type="nucleotide sequence ID" value="NC_047977.1"/>
</dbReference>
<reference evidence="2" key="1">
    <citation type="submission" date="2018-04" db="EMBL/GenBank/DDBJ databases">
        <authorList>
            <person name="Go L.Y."/>
            <person name="Mitchell J.A."/>
        </authorList>
    </citation>
    <scope>NUCLEOTIDE SEQUENCE [LARGE SCALE GENOMIC DNA]</scope>
</reference>
<gene>
    <name evidence="1" type="primary">124</name>
    <name evidence="1" type="ORF">PBI_HENDRIX_124</name>
</gene>
<dbReference type="KEGG" id="vg:54992591"/>
<accession>A0A2U8UUA8</accession>
<dbReference type="GeneID" id="54992591"/>
<organism evidence="1 2">
    <name type="scientific">Microbacterium phage Hendrix</name>
    <dbReference type="NCBI Taxonomy" id="2182341"/>
    <lineage>
        <taxon>Viruses</taxon>
        <taxon>Duplodnaviria</taxon>
        <taxon>Heunggongvirae</taxon>
        <taxon>Uroviricota</taxon>
        <taxon>Caudoviricetes</taxon>
        <taxon>Rogerhendrixvirus</taxon>
        <taxon>Rogerhendrixvirus hendrix</taxon>
    </lineage>
</organism>
<keyword evidence="2" id="KW-1185">Reference proteome</keyword>
<name>A0A2U8UUA8_9CAUD</name>
<dbReference type="EMBL" id="MH183162">
    <property type="protein sequence ID" value="AWN07795.1"/>
    <property type="molecule type" value="Genomic_DNA"/>
</dbReference>